<dbReference type="RefSeq" id="WP_268062445.1">
    <property type="nucleotide sequence ID" value="NZ_JAPQFJ010000018.1"/>
</dbReference>
<keyword evidence="4" id="KW-0572">Peptidoglycan-anchor</keyword>
<organism evidence="11 12">
    <name type="scientific">Clostridium brassicae</name>
    <dbReference type="NCBI Taxonomy" id="2999072"/>
    <lineage>
        <taxon>Bacteria</taxon>
        <taxon>Bacillati</taxon>
        <taxon>Bacillota</taxon>
        <taxon>Clostridia</taxon>
        <taxon>Eubacteriales</taxon>
        <taxon>Clostridiaceae</taxon>
        <taxon>Clostridium</taxon>
    </lineage>
</organism>
<keyword evidence="5" id="KW-0547">Nucleotide-binding</keyword>
<dbReference type="Pfam" id="PF00746">
    <property type="entry name" value="Gram_pos_anchor"/>
    <property type="match status" value="1"/>
</dbReference>
<dbReference type="PRINTS" id="PR01607">
    <property type="entry name" value="APYRASEFAMLY"/>
</dbReference>
<dbReference type="Pfam" id="PF00149">
    <property type="entry name" value="Metallophos"/>
    <property type="match status" value="1"/>
</dbReference>
<dbReference type="InterPro" id="IPR029052">
    <property type="entry name" value="Metallo-depent_PP-like"/>
</dbReference>
<protein>
    <submittedName>
        <fullName evidence="11">5'-nucleotidase C-terminal domain-containing protein</fullName>
    </submittedName>
</protein>
<comment type="caution">
    <text evidence="11">The sequence shown here is derived from an EMBL/GenBank/DDBJ whole genome shotgun (WGS) entry which is preliminary data.</text>
</comment>
<feature type="compositionally biased region" description="Low complexity" evidence="6">
    <location>
        <begin position="601"/>
        <end position="612"/>
    </location>
</feature>
<feature type="chain" id="PRO_5044981195" evidence="5">
    <location>
        <begin position="31"/>
        <end position="657"/>
    </location>
</feature>
<feature type="domain" description="Gram-positive cocci surface proteins LPxTG" evidence="9">
    <location>
        <begin position="611"/>
        <end position="653"/>
    </location>
</feature>
<reference evidence="11" key="1">
    <citation type="submission" date="2022-12" db="EMBL/GenBank/DDBJ databases">
        <title>Clostridium sp. nov., isolated from industrial wastewater.</title>
        <authorList>
            <person name="Jiayan W."/>
        </authorList>
    </citation>
    <scope>NUCLEOTIDE SEQUENCE</scope>
    <source>
        <strain evidence="11">ZC22-4</strain>
    </source>
</reference>
<dbReference type="SUPFAM" id="SSF55816">
    <property type="entry name" value="5'-nucleotidase (syn. UDP-sugar hydrolase), C-terminal domain"/>
    <property type="match status" value="1"/>
</dbReference>
<feature type="region of interest" description="Disordered" evidence="6">
    <location>
        <begin position="571"/>
        <end position="620"/>
    </location>
</feature>
<evidence type="ECO:0000313" key="12">
    <source>
        <dbReference type="Proteomes" id="UP001144612"/>
    </source>
</evidence>
<evidence type="ECO:0000259" key="10">
    <source>
        <dbReference type="Pfam" id="PF02872"/>
    </source>
</evidence>
<name>A0ABT4DCH8_9CLOT</name>
<dbReference type="SUPFAM" id="SSF56300">
    <property type="entry name" value="Metallo-dependent phosphatases"/>
    <property type="match status" value="1"/>
</dbReference>
<feature type="domain" description="Calcineurin-like phosphoesterase" evidence="8">
    <location>
        <begin position="83"/>
        <end position="302"/>
    </location>
</feature>
<evidence type="ECO:0000313" key="11">
    <source>
        <dbReference type="EMBL" id="MCY6960013.1"/>
    </source>
</evidence>
<evidence type="ECO:0000256" key="5">
    <source>
        <dbReference type="RuleBase" id="RU362119"/>
    </source>
</evidence>
<dbReference type="InterPro" id="IPR008334">
    <property type="entry name" value="5'-Nucleotdase_C"/>
</dbReference>
<dbReference type="NCBIfam" id="TIGR01167">
    <property type="entry name" value="LPXTG_anchor"/>
    <property type="match status" value="1"/>
</dbReference>
<proteinExistence type="inferred from homology"/>
<comment type="similarity">
    <text evidence="5">Belongs to the 5'-nucleotidase family.</text>
</comment>
<evidence type="ECO:0000259" key="9">
    <source>
        <dbReference type="Pfam" id="PF00746"/>
    </source>
</evidence>
<evidence type="ECO:0000256" key="7">
    <source>
        <dbReference type="SAM" id="Phobius"/>
    </source>
</evidence>
<dbReference type="Gene3D" id="3.60.21.10">
    <property type="match status" value="1"/>
</dbReference>
<keyword evidence="1" id="KW-0134">Cell wall</keyword>
<evidence type="ECO:0000256" key="3">
    <source>
        <dbReference type="ARBA" id="ARBA00022729"/>
    </source>
</evidence>
<dbReference type="Pfam" id="PF02872">
    <property type="entry name" value="5_nucleotid_C"/>
    <property type="match status" value="1"/>
</dbReference>
<feature type="signal peptide" evidence="5">
    <location>
        <begin position="1"/>
        <end position="30"/>
    </location>
</feature>
<keyword evidence="7" id="KW-0812">Transmembrane</keyword>
<dbReference type="PANTHER" id="PTHR11575">
    <property type="entry name" value="5'-NUCLEOTIDASE-RELATED"/>
    <property type="match status" value="1"/>
</dbReference>
<evidence type="ECO:0000256" key="1">
    <source>
        <dbReference type="ARBA" id="ARBA00022512"/>
    </source>
</evidence>
<keyword evidence="12" id="KW-1185">Reference proteome</keyword>
<evidence type="ECO:0000259" key="8">
    <source>
        <dbReference type="Pfam" id="PF00149"/>
    </source>
</evidence>
<dbReference type="CDD" id="cd00845">
    <property type="entry name" value="MPP_UshA_N_like"/>
    <property type="match status" value="1"/>
</dbReference>
<dbReference type="InterPro" id="IPR019931">
    <property type="entry name" value="LPXTG_anchor"/>
</dbReference>
<evidence type="ECO:0000256" key="6">
    <source>
        <dbReference type="SAM" id="MobiDB-lite"/>
    </source>
</evidence>
<feature type="transmembrane region" description="Helical" evidence="7">
    <location>
        <begin position="627"/>
        <end position="646"/>
    </location>
</feature>
<keyword evidence="7" id="KW-0472">Membrane</keyword>
<keyword evidence="3 5" id="KW-0732">Signal</keyword>
<keyword evidence="7" id="KW-1133">Transmembrane helix</keyword>
<accession>A0ABT4DCH8</accession>
<dbReference type="Proteomes" id="UP001144612">
    <property type="component" value="Unassembled WGS sequence"/>
</dbReference>
<dbReference type="Gene3D" id="3.90.780.10">
    <property type="entry name" value="5'-Nucleotidase, C-terminal domain"/>
    <property type="match status" value="1"/>
</dbReference>
<dbReference type="EMBL" id="JAPQFJ010000018">
    <property type="protein sequence ID" value="MCY6960013.1"/>
    <property type="molecule type" value="Genomic_DNA"/>
</dbReference>
<feature type="compositionally biased region" description="Polar residues" evidence="6">
    <location>
        <begin position="580"/>
        <end position="600"/>
    </location>
</feature>
<gene>
    <name evidence="11" type="ORF">OW729_15435</name>
</gene>
<keyword evidence="5" id="KW-0378">Hydrolase</keyword>
<evidence type="ECO:0000256" key="4">
    <source>
        <dbReference type="ARBA" id="ARBA00023088"/>
    </source>
</evidence>
<feature type="domain" description="5'-Nucleotidase C-terminal" evidence="10">
    <location>
        <begin position="377"/>
        <end position="520"/>
    </location>
</feature>
<dbReference type="InterPro" id="IPR004843">
    <property type="entry name" value="Calcineurin-like_PHP"/>
</dbReference>
<sequence>MKTFTKKRLTAWAMFVFMILSIISPLNVHALEKNDNVVVISSEAKVVSDHIKQQDDNKDENLKWEKIIKEKQVAVNDLSKEINILTFNDFHGAVDNSGKNSGMTKLAGEINKFKKSNPNTIVVSGGDNFQGSAMSNLTHGKIVNEMFKEIGLIASAVGNHEFDWGTNKIPQWSKEGGYDFLAANICDKSTGKPVNWTKPYKMVTIDKVKVGFIGITTPATAWQTKVENIKDVIFKDPIECAKVWNQKLRSGELPEGKADVVIALTHLGSIQNSETKNITGEAADLCKANTGIDAIISAHTHMEVCGKVNNIPVIQSYYNGRDLGRLKILLDKEGKLKEIQPILDPLYKRPDTLVENKNVKSIYEKYKKDLQKVLAEVVGVTDTELSHDRYTSEGTSPLGKWVCDVMRKKAKVQIGITNGGGLRCPIPKGDITMGKLYEVMPFDNTLVTMELKGSDLKRVIENGIMNDKIGWGQVSGIKVYYDKNAKMGSRITNMVLEDGSLVDMNKYYTVVVNDFMAPDGCKGVGGDGYDFTGVKKLVNTQIPIREALIEDLKALNGKHLVVKDYETLVADKMPSKPGENPNQKPGESSNNKPSTGNEQDNSSPNSPSVNSNTVATKLPKTGSMVDTTSLVTVGTLVVLLGIALYLRDKEEENKDIA</sequence>
<keyword evidence="2" id="KW-0964">Secreted</keyword>
<dbReference type="InterPro" id="IPR036907">
    <property type="entry name" value="5'-Nucleotdase_C_sf"/>
</dbReference>
<evidence type="ECO:0000256" key="2">
    <source>
        <dbReference type="ARBA" id="ARBA00022525"/>
    </source>
</evidence>
<dbReference type="PANTHER" id="PTHR11575:SF24">
    <property type="entry name" value="5'-NUCLEOTIDASE"/>
    <property type="match status" value="1"/>
</dbReference>
<dbReference type="InterPro" id="IPR006179">
    <property type="entry name" value="5_nucleotidase/apyrase"/>
</dbReference>